<comment type="subcellular location">
    <subcellularLocation>
        <location evidence="1">Membrane</location>
        <topology evidence="1">Multi-pass membrane protein</topology>
    </subcellularLocation>
</comment>
<evidence type="ECO:0000256" key="4">
    <source>
        <dbReference type="ARBA" id="ARBA00023136"/>
    </source>
</evidence>
<dbReference type="GeneID" id="63780362"/>
<protein>
    <submittedName>
        <fullName evidence="6">Uncharacterized protein</fullName>
    </submittedName>
</protein>
<feature type="transmembrane region" description="Helical" evidence="5">
    <location>
        <begin position="281"/>
        <end position="301"/>
    </location>
</feature>
<dbReference type="Gene3D" id="1.20.58.340">
    <property type="entry name" value="Magnesium transport protein CorA, transmembrane region"/>
    <property type="match status" value="1"/>
</dbReference>
<sequence>MGLRLFIIHPSTSLSTGQANGAPLPQADFSYIRSGFFLRRSAPNADTTLICFGAREQVEKALERFIASYAWEMASLEPLALFDVILMGLFHEVDQNIWNMADVFGPLEHKILTYANSRDDHHLNKTMPFADLHNISKHTIHLHEAIAAQLLLVDSIIARLGMHDERHMQSQQGSSSDAAKLQARQQVRESLEYRKSLVQSTQMRLGSLQRRIDNIIALSFNLVTQNDSMIMINDSKVMAQDSNSMKVIAGITMLFLPATAVASILGSQLFVDNVPTPLFRVMWWIIIPLTILVFLFAALWLRWTSQRHHSYAQDLEKKQTVGMVRKKTLTSLFSRRAGTGER</sequence>
<evidence type="ECO:0000313" key="6">
    <source>
        <dbReference type="EMBL" id="ORY61637.1"/>
    </source>
</evidence>
<dbReference type="RefSeq" id="XP_040713714.1">
    <property type="nucleotide sequence ID" value="XM_040864150.1"/>
</dbReference>
<dbReference type="STRING" id="1141098.A0A1Y2DQZ1"/>
<evidence type="ECO:0000256" key="2">
    <source>
        <dbReference type="ARBA" id="ARBA00022692"/>
    </source>
</evidence>
<dbReference type="InParanoid" id="A0A1Y2DQZ1"/>
<evidence type="ECO:0000313" key="7">
    <source>
        <dbReference type="Proteomes" id="UP000193689"/>
    </source>
</evidence>
<keyword evidence="3 5" id="KW-1133">Transmembrane helix</keyword>
<keyword evidence="4 5" id="KW-0472">Membrane</keyword>
<evidence type="ECO:0000256" key="3">
    <source>
        <dbReference type="ARBA" id="ARBA00022989"/>
    </source>
</evidence>
<dbReference type="GO" id="GO:0016020">
    <property type="term" value="C:membrane"/>
    <property type="evidence" value="ECO:0007669"/>
    <property type="project" value="UniProtKB-SubCell"/>
</dbReference>
<evidence type="ECO:0000256" key="5">
    <source>
        <dbReference type="SAM" id="Phobius"/>
    </source>
</evidence>
<keyword evidence="2 5" id="KW-0812">Transmembrane</keyword>
<dbReference type="AlphaFoldDB" id="A0A1Y2DQZ1"/>
<reference evidence="6 7" key="1">
    <citation type="submission" date="2016-07" db="EMBL/GenBank/DDBJ databases">
        <title>Pervasive Adenine N6-methylation of Active Genes in Fungi.</title>
        <authorList>
            <consortium name="DOE Joint Genome Institute"/>
            <person name="Mondo S.J."/>
            <person name="Dannebaum R.O."/>
            <person name="Kuo R.C."/>
            <person name="Labutti K."/>
            <person name="Haridas S."/>
            <person name="Kuo A."/>
            <person name="Salamov A."/>
            <person name="Ahrendt S.R."/>
            <person name="Lipzen A."/>
            <person name="Sullivan W."/>
            <person name="Andreopoulos W.B."/>
            <person name="Clum A."/>
            <person name="Lindquist E."/>
            <person name="Daum C."/>
            <person name="Ramamoorthy G.K."/>
            <person name="Gryganskyi A."/>
            <person name="Culley D."/>
            <person name="Magnuson J.K."/>
            <person name="James T.Y."/>
            <person name="O'Malley M.A."/>
            <person name="Stajich J.E."/>
            <person name="Spatafora J.W."/>
            <person name="Visel A."/>
            <person name="Grigoriev I.V."/>
        </authorList>
    </citation>
    <scope>NUCLEOTIDE SEQUENCE [LARGE SCALE GENOMIC DNA]</scope>
    <source>
        <strain evidence="6 7">CBS 129021</strain>
    </source>
</reference>
<accession>A0A1Y2DQZ1</accession>
<dbReference type="OrthoDB" id="5392974at2759"/>
<dbReference type="InterPro" id="IPR045863">
    <property type="entry name" value="CorA_TM1_TM2"/>
</dbReference>
<comment type="caution">
    <text evidence="6">The sequence shown here is derived from an EMBL/GenBank/DDBJ whole genome shotgun (WGS) entry which is preliminary data.</text>
</comment>
<dbReference type="Proteomes" id="UP000193689">
    <property type="component" value="Unassembled WGS sequence"/>
</dbReference>
<organism evidence="6 7">
    <name type="scientific">Pseudomassariella vexata</name>
    <dbReference type="NCBI Taxonomy" id="1141098"/>
    <lineage>
        <taxon>Eukaryota</taxon>
        <taxon>Fungi</taxon>
        <taxon>Dikarya</taxon>
        <taxon>Ascomycota</taxon>
        <taxon>Pezizomycotina</taxon>
        <taxon>Sordariomycetes</taxon>
        <taxon>Xylariomycetidae</taxon>
        <taxon>Amphisphaeriales</taxon>
        <taxon>Pseudomassariaceae</taxon>
        <taxon>Pseudomassariella</taxon>
    </lineage>
</organism>
<dbReference type="SUPFAM" id="SSF144083">
    <property type="entry name" value="Magnesium transport protein CorA, transmembrane region"/>
    <property type="match status" value="1"/>
</dbReference>
<gene>
    <name evidence="6" type="ORF">BCR38DRAFT_487381</name>
</gene>
<dbReference type="EMBL" id="MCFJ01000010">
    <property type="protein sequence ID" value="ORY61637.1"/>
    <property type="molecule type" value="Genomic_DNA"/>
</dbReference>
<keyword evidence="7" id="KW-1185">Reference proteome</keyword>
<name>A0A1Y2DQZ1_9PEZI</name>
<evidence type="ECO:0000256" key="1">
    <source>
        <dbReference type="ARBA" id="ARBA00004141"/>
    </source>
</evidence>
<proteinExistence type="predicted"/>
<feature type="transmembrane region" description="Helical" evidence="5">
    <location>
        <begin position="247"/>
        <end position="269"/>
    </location>
</feature>